<reference evidence="2" key="1">
    <citation type="submission" date="2024-06" db="EMBL/GenBank/DDBJ databases">
        <title>Complete Genome Sequence of mouse commensal type strain Neisseria musculi.</title>
        <authorList>
            <person name="Thapa E."/>
            <person name="Aluvathingal J."/>
            <person name="Nadendla S."/>
            <person name="Mehta A."/>
            <person name="Tettelin H."/>
            <person name="Weyand N.J."/>
        </authorList>
    </citation>
    <scope>NUCLEOTIDE SEQUENCE</scope>
    <source>
        <strain evidence="2">NW831</strain>
    </source>
</reference>
<name>A0A7H1MF90_9NEIS</name>
<evidence type="ECO:0000256" key="1">
    <source>
        <dbReference type="SAM" id="Phobius"/>
    </source>
</evidence>
<keyword evidence="1" id="KW-0812">Transmembrane</keyword>
<keyword evidence="1" id="KW-1133">Transmembrane helix</keyword>
<keyword evidence="1" id="KW-0472">Membrane</keyword>
<organism evidence="2 3">
    <name type="scientific">Neisseria musculi</name>
    <dbReference type="NCBI Taxonomy" id="1815583"/>
    <lineage>
        <taxon>Bacteria</taxon>
        <taxon>Pseudomonadati</taxon>
        <taxon>Pseudomonadota</taxon>
        <taxon>Betaproteobacteria</taxon>
        <taxon>Neisseriales</taxon>
        <taxon>Neisseriaceae</taxon>
        <taxon>Neisseria</taxon>
    </lineage>
</organism>
<dbReference type="KEGG" id="nmus:H7A79_1149"/>
<proteinExistence type="predicted"/>
<gene>
    <name evidence="2" type="ORF">H7A79_1149</name>
</gene>
<sequence>MDFYELEQDGIVIKDIRKAKKRKTWPWIIGACAAVVAATAWVVWDWMENGYIF</sequence>
<evidence type="ECO:0000313" key="2">
    <source>
        <dbReference type="EMBL" id="QNT60305.1"/>
    </source>
</evidence>
<accession>A0A7H1MF90</accession>
<dbReference type="AlphaFoldDB" id="A0A7H1MF90"/>
<feature type="transmembrane region" description="Helical" evidence="1">
    <location>
        <begin position="24"/>
        <end position="44"/>
    </location>
</feature>
<protein>
    <submittedName>
        <fullName evidence="2">Uncharacterized protein</fullName>
    </submittedName>
</protein>
<dbReference type="Proteomes" id="UP000516412">
    <property type="component" value="Chromosome"/>
</dbReference>
<keyword evidence="3" id="KW-1185">Reference proteome</keyword>
<dbReference type="RefSeq" id="WP_187001401.1">
    <property type="nucleotide sequence ID" value="NZ_CP060414.2"/>
</dbReference>
<evidence type="ECO:0000313" key="3">
    <source>
        <dbReference type="Proteomes" id="UP000516412"/>
    </source>
</evidence>
<dbReference type="EMBL" id="CP060414">
    <property type="protein sequence ID" value="QNT60305.1"/>
    <property type="molecule type" value="Genomic_DNA"/>
</dbReference>